<feature type="chain" id="PRO_5021017820" evidence="3">
    <location>
        <begin position="25"/>
        <end position="2992"/>
    </location>
</feature>
<protein>
    <submittedName>
        <fullName evidence="5">RHS repeat protein</fullName>
    </submittedName>
</protein>
<evidence type="ECO:0000313" key="6">
    <source>
        <dbReference type="Proteomes" id="UP000310636"/>
    </source>
</evidence>
<feature type="domain" description="Teneurin-like YD-shell" evidence="4">
    <location>
        <begin position="2366"/>
        <end position="2498"/>
    </location>
</feature>
<evidence type="ECO:0000259" key="4">
    <source>
        <dbReference type="Pfam" id="PF25023"/>
    </source>
</evidence>
<feature type="non-terminal residue" evidence="5">
    <location>
        <position position="2992"/>
    </location>
</feature>
<dbReference type="InterPro" id="IPR031325">
    <property type="entry name" value="RHS_repeat"/>
</dbReference>
<comment type="caution">
    <text evidence="5">The sequence shown here is derived from an EMBL/GenBank/DDBJ whole genome shotgun (WGS) entry which is preliminary data.</text>
</comment>
<dbReference type="InterPro" id="IPR006530">
    <property type="entry name" value="YD"/>
</dbReference>
<keyword evidence="3" id="KW-0732">Signal</keyword>
<dbReference type="PANTHER" id="PTHR32305">
    <property type="match status" value="1"/>
</dbReference>
<feature type="signal peptide" evidence="3">
    <location>
        <begin position="1"/>
        <end position="24"/>
    </location>
</feature>
<dbReference type="NCBIfam" id="TIGR03696">
    <property type="entry name" value="Rhs_assc_core"/>
    <property type="match status" value="1"/>
</dbReference>
<organism evidence="5 6">
    <name type="scientific">Cohnella fermenti</name>
    <dbReference type="NCBI Taxonomy" id="2565925"/>
    <lineage>
        <taxon>Bacteria</taxon>
        <taxon>Bacillati</taxon>
        <taxon>Bacillota</taxon>
        <taxon>Bacilli</taxon>
        <taxon>Bacillales</taxon>
        <taxon>Paenibacillaceae</taxon>
        <taxon>Cohnella</taxon>
    </lineage>
</organism>
<name>A0A4S4BFX8_9BACL</name>
<evidence type="ECO:0000256" key="3">
    <source>
        <dbReference type="SAM" id="SignalP"/>
    </source>
</evidence>
<dbReference type="Pfam" id="PF05593">
    <property type="entry name" value="RHS_repeat"/>
    <property type="match status" value="3"/>
</dbReference>
<dbReference type="InterPro" id="IPR022385">
    <property type="entry name" value="Rhs_assc_core"/>
</dbReference>
<dbReference type="RefSeq" id="WP_136374036.1">
    <property type="nucleotide sequence ID" value="NZ_SSOB01000079.1"/>
</dbReference>
<keyword evidence="1" id="KW-0677">Repeat</keyword>
<dbReference type="Proteomes" id="UP000310636">
    <property type="component" value="Unassembled WGS sequence"/>
</dbReference>
<dbReference type="InterPro" id="IPR056823">
    <property type="entry name" value="TEN-like_YD-shell"/>
</dbReference>
<reference evidence="5 6" key="1">
    <citation type="submission" date="2019-04" db="EMBL/GenBank/DDBJ databases">
        <title>Cohnella sp. nov. isolated from preserved vegetables.</title>
        <authorList>
            <person name="Lin S.-Y."/>
            <person name="Hung M.-H."/>
            <person name="Young C.-C."/>
        </authorList>
    </citation>
    <scope>NUCLEOTIDE SEQUENCE [LARGE SCALE GENOMIC DNA]</scope>
    <source>
        <strain evidence="5 6">CC-MHH1044</strain>
    </source>
</reference>
<feature type="domain" description="Teneurin-like YD-shell" evidence="4">
    <location>
        <begin position="749"/>
        <end position="978"/>
    </location>
</feature>
<dbReference type="EMBL" id="SSOB01000079">
    <property type="protein sequence ID" value="THF72581.1"/>
    <property type="molecule type" value="Genomic_DNA"/>
</dbReference>
<gene>
    <name evidence="5" type="ORF">E6C55_32705</name>
</gene>
<feature type="region of interest" description="Disordered" evidence="2">
    <location>
        <begin position="1113"/>
        <end position="1140"/>
    </location>
</feature>
<dbReference type="NCBIfam" id="TIGR01643">
    <property type="entry name" value="YD_repeat_2x"/>
    <property type="match status" value="11"/>
</dbReference>
<dbReference type="InterPro" id="IPR050708">
    <property type="entry name" value="T6SS_VgrG/RHS"/>
</dbReference>
<proteinExistence type="predicted"/>
<keyword evidence="6" id="KW-1185">Reference proteome</keyword>
<dbReference type="PANTHER" id="PTHR32305:SF15">
    <property type="entry name" value="PROTEIN RHSA-RELATED"/>
    <property type="match status" value="1"/>
</dbReference>
<evidence type="ECO:0000256" key="1">
    <source>
        <dbReference type="ARBA" id="ARBA00022737"/>
    </source>
</evidence>
<feature type="compositionally biased region" description="Basic and acidic residues" evidence="2">
    <location>
        <begin position="1127"/>
        <end position="1140"/>
    </location>
</feature>
<accession>A0A4S4BFX8</accession>
<evidence type="ECO:0000256" key="2">
    <source>
        <dbReference type="SAM" id="MobiDB-lite"/>
    </source>
</evidence>
<feature type="domain" description="Teneurin-like YD-shell" evidence="4">
    <location>
        <begin position="2168"/>
        <end position="2283"/>
    </location>
</feature>
<feature type="domain" description="Teneurin-like YD-shell" evidence="4">
    <location>
        <begin position="1686"/>
        <end position="1834"/>
    </location>
</feature>
<dbReference type="Gene3D" id="2.180.10.10">
    <property type="entry name" value="RHS repeat-associated core"/>
    <property type="match status" value="9"/>
</dbReference>
<evidence type="ECO:0000313" key="5">
    <source>
        <dbReference type="EMBL" id="THF72581.1"/>
    </source>
</evidence>
<dbReference type="Pfam" id="PF25023">
    <property type="entry name" value="TEN_YD-shell"/>
    <property type="match status" value="4"/>
</dbReference>
<sequence length="2992" mass="338801">MKRWIPISAIAFVLYLLTSQTSSAETVEEQMRNLIGPEKQYNTMLSPVYLRTNTNEETISPQSGELSLIQTDYVLPGRNGLDLEIKRIYKSGISNVQEMNARYMNGAWVDYVESDAKMSSFYEDRYNLGIGTRFSFPSIEIRKNDDGSSYAFLHTESGDVYRLKQTQIDGEAAFLPDGQTVKDVVVRLATASEFANGQSDGDSKYVMVGKDGKMTYFAEDGRILGIVDRYKNSIIFQYSTLAYTVDDVKKEKRLITGITDSVGRVTTIEYKEDDQFKVGAITDPSYSAEERYKASQNPNSADSGDLEGKFQVIIHLPGNKDIVYDKTAVLVNSSKQVVRTRLQRVFDTDGKPKYHFWYEQPELGFTFMNGTKYSAFNRYENLVQIDYLKTNRLTRYVYNSYTKGLSQGSMQYRKIFEKRELVKTGYDPSKAKFEERFSFEVKDKTTYQYTNEADGYGFTGYKESDEPYLRDTYRYYTEIADFKGSKTKFTFDGLHQLLVTENSGQDHKELIYTERDEMKLVKKQESQLYQITDGQVVGSPVKRIENFRYDEYGNLTNYTGPDATRDEKGVPVDTEHTVVYTYAYDKFHVLASKTWKQDADTTSQILYDIDSLGNITRETKINSLGDERNVVTDYQYDSYGNVTRKEASSGNQSFVTEYEYGVDANGTDVQGAYLTKESQTLNGSVIAKRYAYDMNTGNLVTEADPRNNRTVYEYDGLNRLVKVSKPEGVVESYGYEEKPWANLAIVHTDPNQVQNKHEFDITGNLVRTSVFDQGQWVVLQTLEYNFMGNKVKEIDANGHSIRYDYDSDARLVRKSYYQDDKVLKGSIEVGYQIGYDSKTPLVITITDEEGYPSKYYYDSLNRLVRTETTPDKTGFYATAYSYDYTGNVVSKTDALNRSTVYQYDSLGRLVLQRDALNNETTYAYNALDQVATQKEPGGRITGTIYDELGRATEQRVYSEDSPDYTYIRQEYDSTGNVVRKSQGAVVNGSDVVSSDTGYAYNGLNRMSDEYRKLDEARTGHIRYEYDNNGNKTGMIEYADEQQSKYRIYSYLYDYAGKLIEERGSYREEQADGALAEYGSYQTRYERDYAGNVLKQLRFNGTGFDTVTSTYDYRNQPLTKSEPYDGNADGKNDGKNDGKQTRYTYDKAGHLLAETLTVQGVDVTASQTVDGLGKTTSKTDPLGNTTRFVYDANGNLIKEIDARYFAAAEETAPGIEYTYDELNRLVMTAAYDGASREIIGYRRYDGRGNIILEAGGEGYNPSAPEKSYGNVYEYDKNNKVVTIVSAQTLADNRRNNTDYATVRYEYDGSGNMIAETDAQGRETKISYYLNGLPREKTYADGLQETFDYDLTGKAMAEKTDRANRVTRSFLNVFDKPYRIEYPDGTVERMSYSPKGDVIEKIDQAGQTDSYQYDASGNATAAYDYISADASYATYKLTELQYDEANRLLSSETFTYLKPLKAGVKESKTSAGNRIANEYDKSGRLLRAAGPNGRDTIQKYDAVGNLVERRQKVSDGNYDIVRLAYDLRNRIISKTLLIKMSDLSEDELADADYDDDYYDRVLATTTYGYDRDGNVTSQKDAKGHETLFEYDYDKRLLKKIDSLQAVTEYRYDQSGNLKTEVDAKGSETTYDYDDLNRLIRKKAPSADDSLATTRYVYDAAGNLIREIAPNQYDELLDADATVLDMKGIGYGYDAMNRLTATYSPDGQPLEIIQYNRLGQAIKKVDGLQYNGDAASSAGTTLVLDGLGRVTKSTDALGFAALFEYDVLGNVTKSTDARNHSTGYEYNSDGTVKRISYPDGGSISYEYDKLGRKISETDQGGATTLYSYNAFGKEKSIQDPYGYTTLAKYDLTGNEVSYKDKRGNVTFYSYDSNKNLVEKRSPLELDGSRNIIYAVENYAYDSNGNLIKKSVSNSKDASFLRETAYAYYDNNLMKTESDNSGAYVKKDYDKNGNLIQMASLRETDVYDIERFRYDDQNRLVEEIRLVEEDVFDASALLASSSLRDETYSDHIRLTASYAYDILGNRTGETDSRGNTVTYVYDGLNRIFKVLRKLNGIDVYRQYTYDEVGNKTAERNERGMITRYTYDKMNRIETLLDPENQLFTYKYDLAGNKEKEINANDNAMTYTYDKLNRLVTVKDPYDVVVTQNIYDENGNLAKKLDAKGYLSGSTDKERYGVVYTYDLANRLIKVVDQENAATSYRYNTVGEKIQETNALEQSYSYEYDNAGRLTRVTDPNGISFAYSYDLVGNKLDMTDGRGKVTLYRYGAFGLLLENVNPANQATSYRYDRGLNLSEITDGNGHHTRYSYDSRNLLLEKKVVETDDRVAYTYDPNGNRASMIDESGNTEYVYDKKDRLTRIVKDGTDQIVYTYDAVGNVETVTDKTGFVTRYTYDKASRMETVLAAGKMTTYSYDKNGNRESIRYEGGVKETYAYDRTNRLLKLRNINSEGTLLSEYSYTYDGAGRQTSKTDSYGKTSYSYDNAGRIQKVEAPGKTTVYTYDNNGNRESLLETYTSEQASGFVDPGSNAEVKYLIKKSEYVYSNAGELMKLVEKMENVAGEEVLEKTTAYLYDGNGNEIRQQISYLRSHTRDRRQVTGADPYGEEMSGDLNTLLEKVSNTFDGFNRLKKTERVKSGDRNTVEYTYDGDDLRTQKIARSSGDDYATHVTNYVYDRQYVILETDASDEVAVRYVHGLNYIARIDGTEQLSYYLYNGHGDVVQTVNEAGVVENQYDYDIFGSPILVIEQYTSSIRYSGEFFDAEVGLYYLRARYYDPYVGRFISRDTYTGRDDSPLSLNLYTYVLNNPLMFVDPSGHTEVALRDLATATGASVSYDAKTGISTYNLSGVEITFNTKSASDQAAKGFTIQDGRIIIDTENFDKLINRSQSTQTTAGGQETLKATVDTFVVGDTLAAYAKVEKVVTLRYASPIATTLKESVSVVDLNTHQADSVDLLAKDGLSGSRKRFVDNLEDASNGAIDRSQAAMIMLLTAHMDNEYGDYL</sequence>
<dbReference type="OrthoDB" id="41445at2"/>